<evidence type="ECO:0000259" key="1">
    <source>
        <dbReference type="SMART" id="SM00835"/>
    </source>
</evidence>
<organism evidence="2 3">
    <name type="scientific">Pseudomonas promysalinigenes</name>
    <dbReference type="NCBI Taxonomy" id="485898"/>
    <lineage>
        <taxon>Bacteria</taxon>
        <taxon>Pseudomonadati</taxon>
        <taxon>Pseudomonadota</taxon>
        <taxon>Gammaproteobacteria</taxon>
        <taxon>Pseudomonadales</taxon>
        <taxon>Pseudomonadaceae</taxon>
        <taxon>Pseudomonas</taxon>
    </lineage>
</organism>
<dbReference type="InterPro" id="IPR011051">
    <property type="entry name" value="RmlC_Cupin_sf"/>
</dbReference>
<dbReference type="PANTHER" id="PTHR36448">
    <property type="entry name" value="BLR7373 PROTEIN"/>
    <property type="match status" value="1"/>
</dbReference>
<dbReference type="InterPro" id="IPR006045">
    <property type="entry name" value="Cupin_1"/>
</dbReference>
<feature type="domain" description="Cupin type-1" evidence="1">
    <location>
        <begin position="32"/>
        <end position="160"/>
    </location>
</feature>
<evidence type="ECO:0000313" key="3">
    <source>
        <dbReference type="Proteomes" id="UP001064504"/>
    </source>
</evidence>
<dbReference type="EMBL" id="CP104557">
    <property type="protein sequence ID" value="UXH38017.1"/>
    <property type="molecule type" value="Genomic_DNA"/>
</dbReference>
<dbReference type="SMART" id="SM00835">
    <property type="entry name" value="Cupin_1"/>
    <property type="match status" value="1"/>
</dbReference>
<dbReference type="InterPro" id="IPR047121">
    <property type="entry name" value="YjiB-like"/>
</dbReference>
<dbReference type="SUPFAM" id="SSF51182">
    <property type="entry name" value="RmlC-like cupins"/>
    <property type="match status" value="1"/>
</dbReference>
<proteinExistence type="predicted"/>
<dbReference type="RefSeq" id="WP_261743491.1">
    <property type="nucleotide sequence ID" value="NZ_CP104557.1"/>
</dbReference>
<evidence type="ECO:0000313" key="2">
    <source>
        <dbReference type="EMBL" id="UXH38017.1"/>
    </source>
</evidence>
<dbReference type="InterPro" id="IPR014710">
    <property type="entry name" value="RmlC-like_jellyroll"/>
</dbReference>
<dbReference type="PIRSF" id="PIRSF019307">
    <property type="entry name" value="UCP019307"/>
    <property type="match status" value="1"/>
</dbReference>
<accession>A0ABY6AGL3</accession>
<dbReference type="Proteomes" id="UP001064504">
    <property type="component" value="Chromosome"/>
</dbReference>
<gene>
    <name evidence="2" type="ORF">N5C08_13510</name>
</gene>
<dbReference type="Pfam" id="PF07883">
    <property type="entry name" value="Cupin_2"/>
    <property type="match status" value="1"/>
</dbReference>
<dbReference type="InterPro" id="IPR013096">
    <property type="entry name" value="Cupin_2"/>
</dbReference>
<sequence>MFRFDHHTIAAQTLFFKDDGATPNSRYPVLLYRLGAVAALELACAFEALFAAHQWTPLWRDGIFDYHHFHPNAHEALGVVSGHARVILGGPTGQTLNLEAGDVVVLPAGTGHCCIASSDDFLVVGAYPQGQEAYDTQRPDPSLHHQALGRIAAVPDPALDPVTGKAMTQWQHGKSHGH</sequence>
<dbReference type="Gene3D" id="2.60.120.10">
    <property type="entry name" value="Jelly Rolls"/>
    <property type="match status" value="1"/>
</dbReference>
<dbReference type="CDD" id="cd02219">
    <property type="entry name" value="cupin_YjlB-like"/>
    <property type="match status" value="1"/>
</dbReference>
<name>A0ABY6AGL3_9PSED</name>
<dbReference type="InterPro" id="IPR014500">
    <property type="entry name" value="UCP019307_cupin"/>
</dbReference>
<protein>
    <submittedName>
        <fullName evidence="2">Cupin domain-containing protein</fullName>
    </submittedName>
</protein>
<reference evidence="2" key="1">
    <citation type="submission" date="2022-09" db="EMBL/GenBank/DDBJ databases">
        <title>Complete genome sequence of Pseudomonas promysalinigenes strain RL-WG26, a newly isolated PGPR with the potential for plant salinity stress alleviation.</title>
        <authorList>
            <person name="Ren L."/>
            <person name="Wang G."/>
            <person name="Hu H."/>
        </authorList>
    </citation>
    <scope>NUCLEOTIDE SEQUENCE</scope>
    <source>
        <strain evidence="2">RL-WG26</strain>
    </source>
</reference>
<keyword evidence="3" id="KW-1185">Reference proteome</keyword>
<dbReference type="PANTHER" id="PTHR36448:SF2">
    <property type="entry name" value="CUPIN TYPE-1 DOMAIN-CONTAINING PROTEIN"/>
    <property type="match status" value="1"/>
</dbReference>